<keyword evidence="6" id="KW-0931">ER-Golgi transport</keyword>
<dbReference type="CDD" id="cd14943">
    <property type="entry name" value="TRAPPC5_Trs31"/>
    <property type="match status" value="1"/>
</dbReference>
<feature type="compositionally biased region" description="Acidic residues" evidence="8">
    <location>
        <begin position="200"/>
        <end position="209"/>
    </location>
</feature>
<dbReference type="InterPro" id="IPR024096">
    <property type="entry name" value="NO_sig/Golgi_transp_ligand-bd"/>
</dbReference>
<dbReference type="AlphaFoldDB" id="T5ALA2"/>
<dbReference type="PANTHER" id="PTHR20902:SF0">
    <property type="entry name" value="TRAFFICKING PROTEIN PARTICLE COMPLEX SUBUNIT 5"/>
    <property type="match status" value="1"/>
</dbReference>
<comment type="similarity">
    <text evidence="3">Belongs to the TRAPP small subunits family. BET3 subfamily.</text>
</comment>
<dbReference type="OrthoDB" id="10254842at2759"/>
<reference evidence="9 10" key="1">
    <citation type="journal article" date="2013" name="Chin. Sci. Bull.">
        <title>Genome survey uncovers the secrets of sex and lifestyle in caterpillar fungus.</title>
        <authorList>
            <person name="Hu X."/>
            <person name="Zhang Y."/>
            <person name="Xiao G."/>
            <person name="Zheng P."/>
            <person name="Xia Y."/>
            <person name="Zhang X."/>
            <person name="St Leger R.J."/>
            <person name="Liu X."/>
            <person name="Wang C."/>
        </authorList>
    </citation>
    <scope>NUCLEOTIDE SEQUENCE [LARGE SCALE GENOMIC DNA]</scope>
    <source>
        <strain evidence="10">Co18 / CGMCC 3.14243</strain>
        <tissue evidence="9">Fruit-body</tissue>
    </source>
</reference>
<name>T5ALA2_OPHSC</name>
<dbReference type="GO" id="GO:1990070">
    <property type="term" value="C:TRAPPI protein complex"/>
    <property type="evidence" value="ECO:0007669"/>
    <property type="project" value="TreeGrafter"/>
</dbReference>
<feature type="region of interest" description="Disordered" evidence="8">
    <location>
        <begin position="1"/>
        <end position="25"/>
    </location>
</feature>
<feature type="compositionally biased region" description="Basic residues" evidence="8">
    <location>
        <begin position="169"/>
        <end position="181"/>
    </location>
</feature>
<dbReference type="EMBL" id="KE652299">
    <property type="protein sequence ID" value="EQL02542.1"/>
    <property type="molecule type" value="Genomic_DNA"/>
</dbReference>
<dbReference type="Pfam" id="PF04051">
    <property type="entry name" value="TRAPP"/>
    <property type="match status" value="2"/>
</dbReference>
<evidence type="ECO:0000256" key="3">
    <source>
        <dbReference type="ARBA" id="ARBA00006218"/>
    </source>
</evidence>
<evidence type="ECO:0000256" key="2">
    <source>
        <dbReference type="ARBA" id="ARBA00004555"/>
    </source>
</evidence>
<dbReference type="InterPro" id="IPR016696">
    <property type="entry name" value="TRAPP-I_su5"/>
</dbReference>
<feature type="compositionally biased region" description="Basic residues" evidence="8">
    <location>
        <begin position="232"/>
        <end position="246"/>
    </location>
</feature>
<organism evidence="9 10">
    <name type="scientific">Ophiocordyceps sinensis (strain Co18 / CGMCC 3.14243)</name>
    <name type="common">Yarsagumba caterpillar fungus</name>
    <name type="synonym">Hirsutella sinensis</name>
    <dbReference type="NCBI Taxonomy" id="911162"/>
    <lineage>
        <taxon>Eukaryota</taxon>
        <taxon>Fungi</taxon>
        <taxon>Dikarya</taxon>
        <taxon>Ascomycota</taxon>
        <taxon>Pezizomycotina</taxon>
        <taxon>Sordariomycetes</taxon>
        <taxon>Hypocreomycetidae</taxon>
        <taxon>Hypocreales</taxon>
        <taxon>Ophiocordycipitaceae</taxon>
        <taxon>Ophiocordyceps</taxon>
    </lineage>
</organism>
<dbReference type="SUPFAM" id="SSF111126">
    <property type="entry name" value="Ligand-binding domain in the NO signalling and Golgi transport"/>
    <property type="match status" value="2"/>
</dbReference>
<comment type="subcellular location">
    <subcellularLocation>
        <location evidence="1">Endoplasmic reticulum</location>
    </subcellularLocation>
    <subcellularLocation>
        <location evidence="2">Golgi apparatus</location>
    </subcellularLocation>
</comment>
<dbReference type="Gene3D" id="3.30.1380.20">
    <property type="entry name" value="Trafficking protein particle complex subunit 3"/>
    <property type="match status" value="2"/>
</dbReference>
<keyword evidence="4" id="KW-0813">Transport</keyword>
<protein>
    <submittedName>
        <fullName evidence="9">NO signaling/Golgi transport ligand-binding domain protein</fullName>
    </submittedName>
</protein>
<dbReference type="GO" id="GO:0005783">
    <property type="term" value="C:endoplasmic reticulum"/>
    <property type="evidence" value="ECO:0007669"/>
    <property type="project" value="UniProtKB-SubCell"/>
</dbReference>
<dbReference type="InterPro" id="IPR007194">
    <property type="entry name" value="TRAPP_component"/>
</dbReference>
<evidence type="ECO:0000256" key="4">
    <source>
        <dbReference type="ARBA" id="ARBA00022448"/>
    </source>
</evidence>
<evidence type="ECO:0000256" key="1">
    <source>
        <dbReference type="ARBA" id="ARBA00004240"/>
    </source>
</evidence>
<keyword evidence="5" id="KW-0256">Endoplasmic reticulum</keyword>
<dbReference type="HOGENOM" id="CLU_894574_0_0_1"/>
<dbReference type="GO" id="GO:0006888">
    <property type="term" value="P:endoplasmic reticulum to Golgi vesicle-mediated transport"/>
    <property type="evidence" value="ECO:0007669"/>
    <property type="project" value="TreeGrafter"/>
</dbReference>
<feature type="region of interest" description="Disordered" evidence="8">
    <location>
        <begin position="139"/>
        <end position="246"/>
    </location>
</feature>
<evidence type="ECO:0000256" key="5">
    <source>
        <dbReference type="ARBA" id="ARBA00022824"/>
    </source>
</evidence>
<feature type="compositionally biased region" description="Acidic residues" evidence="8">
    <location>
        <begin position="142"/>
        <end position="153"/>
    </location>
</feature>
<dbReference type="PIRSF" id="PIRSF017479">
    <property type="entry name" value="TRAPP_I_complex_Trs31"/>
    <property type="match status" value="1"/>
</dbReference>
<dbReference type="Proteomes" id="UP000019374">
    <property type="component" value="Unassembled WGS sequence"/>
</dbReference>
<evidence type="ECO:0000256" key="6">
    <source>
        <dbReference type="ARBA" id="ARBA00022892"/>
    </source>
</evidence>
<dbReference type="eggNOG" id="KOG3315">
    <property type="taxonomic scope" value="Eukaryota"/>
</dbReference>
<evidence type="ECO:0000256" key="8">
    <source>
        <dbReference type="SAM" id="MobiDB-lite"/>
    </source>
</evidence>
<dbReference type="GO" id="GO:1990071">
    <property type="term" value="C:TRAPPII protein complex"/>
    <property type="evidence" value="ECO:0007669"/>
    <property type="project" value="TreeGrafter"/>
</dbReference>
<dbReference type="PANTHER" id="PTHR20902">
    <property type="entry name" value="41-2 PROTEIN ANTIGEN-RELATED"/>
    <property type="match status" value="1"/>
</dbReference>
<evidence type="ECO:0000256" key="7">
    <source>
        <dbReference type="ARBA" id="ARBA00023034"/>
    </source>
</evidence>
<accession>T5ALA2</accession>
<proteinExistence type="inferred from homology"/>
<sequence>MANLQPAIGLGAPASKDPSGLRVPSNGKTIYHRPLNRSKASELSQASFAYLFGEMVTYAQRRVKGIQELEQRLNLQGYPIGVKLLDLLLYREPPRSQLRPLTIVSLLHFIKQNVWQHLFGRQRRCIVLLEDIDTAGLSRETDDTETEAEDDGGEAPLTNGVRKGTEKGKKAKDKNKKKKKAKGESKGEDEKKKDGSGESDSNDDDDADDSSSSSESDSDSKSNKKSSAPSSSRRKSQRKKAKTWRRRRRASLCRGCAFVAGVIEGVCDGADFPARVTAHTVGEGDMWPGKTVFLVKFRGEVVEREAFMGKS</sequence>
<dbReference type="GO" id="GO:1990072">
    <property type="term" value="C:TRAPPIII protein complex"/>
    <property type="evidence" value="ECO:0007669"/>
    <property type="project" value="TreeGrafter"/>
</dbReference>
<evidence type="ECO:0000313" key="9">
    <source>
        <dbReference type="EMBL" id="EQL02542.1"/>
    </source>
</evidence>
<gene>
    <name evidence="9" type="ORF">OCS_01759</name>
</gene>
<evidence type="ECO:0000313" key="10">
    <source>
        <dbReference type="Proteomes" id="UP000019374"/>
    </source>
</evidence>
<keyword evidence="7" id="KW-0333">Golgi apparatus</keyword>
<feature type="compositionally biased region" description="Basic and acidic residues" evidence="8">
    <location>
        <begin position="182"/>
        <end position="196"/>
    </location>
</feature>